<dbReference type="Proteomes" id="UP000076447">
    <property type="component" value="Unassembled WGS sequence"/>
</dbReference>
<feature type="DNA-binding region" description="H-T-H motif" evidence="4">
    <location>
        <begin position="43"/>
        <end position="62"/>
    </location>
</feature>
<dbReference type="GO" id="GO:0003700">
    <property type="term" value="F:DNA-binding transcription factor activity"/>
    <property type="evidence" value="ECO:0007669"/>
    <property type="project" value="TreeGrafter"/>
</dbReference>
<organism evidence="6 8">
    <name type="scientific">Oerskovia enterophila</name>
    <dbReference type="NCBI Taxonomy" id="43678"/>
    <lineage>
        <taxon>Bacteria</taxon>
        <taxon>Bacillati</taxon>
        <taxon>Actinomycetota</taxon>
        <taxon>Actinomycetes</taxon>
        <taxon>Micrococcales</taxon>
        <taxon>Cellulomonadaceae</taxon>
        <taxon>Oerskovia</taxon>
    </lineage>
</organism>
<evidence type="ECO:0000313" key="7">
    <source>
        <dbReference type="EMBL" id="OCI31311.1"/>
    </source>
</evidence>
<dbReference type="AlphaFoldDB" id="A0A163RPU7"/>
<evidence type="ECO:0000256" key="2">
    <source>
        <dbReference type="ARBA" id="ARBA00023125"/>
    </source>
</evidence>
<keyword evidence="9" id="KW-1185">Reference proteome</keyword>
<dbReference type="PRINTS" id="PR00455">
    <property type="entry name" value="HTHTETR"/>
</dbReference>
<comment type="caution">
    <text evidence="6">The sequence shown here is derived from an EMBL/GenBank/DDBJ whole genome shotgun (WGS) entry which is preliminary data.</text>
</comment>
<keyword evidence="2 4" id="KW-0238">DNA-binding</keyword>
<proteinExistence type="predicted"/>
<evidence type="ECO:0000313" key="8">
    <source>
        <dbReference type="Proteomes" id="UP000076447"/>
    </source>
</evidence>
<gene>
    <name evidence="6" type="primary">betI_6</name>
    <name evidence="7" type="synonym">betI_2</name>
    <name evidence="7" type="ORF">OERS_19960</name>
    <name evidence="6" type="ORF">OJAG_16780</name>
</gene>
<dbReference type="Gene3D" id="1.10.357.10">
    <property type="entry name" value="Tetracycline Repressor, domain 2"/>
    <property type="match status" value="1"/>
</dbReference>
<reference evidence="6 8" key="1">
    <citation type="submission" date="2016-01" db="EMBL/GenBank/DDBJ databases">
        <title>Genome sequence of Oerskovia enterophila VJag, an agar and cellulose degrading bacterium.</title>
        <authorList>
            <person name="Poehlein A."/>
            <person name="Jag V."/>
            <person name="Bengelsdorf F."/>
            <person name="Duerre P."/>
            <person name="Daniel R."/>
        </authorList>
    </citation>
    <scope>NUCLEOTIDE SEQUENCE [LARGE SCALE GENOMIC DNA]</scope>
    <source>
        <strain evidence="6 8">VJag</strain>
    </source>
</reference>
<accession>A0A163RPU7</accession>
<dbReference type="PATRIC" id="fig|43678.3.peg.1758"/>
<sequence>MQNLVEPSAAPTGLRERKKRERREALIDAAQTLVLERGLDAVTVDDICASVGVSTRTFFNYFASKDDAVLGVEEFSPSAGAVQDFVAGGPTGDLLDDLQVLVADLLAHQVMSLERVHRAIKLVEREHRLLARHMWWIENLRTGLIDAFDRRRTQHPFVPEPELLAMVVMALLRTTTLEWERLGRTGEPVDHLGSVVDQLRALVCPGRPPGDPGSPG</sequence>
<dbReference type="RefSeq" id="WP_068625624.1">
    <property type="nucleotide sequence ID" value="NZ_LRIE01000068.1"/>
</dbReference>
<dbReference type="PROSITE" id="PS01081">
    <property type="entry name" value="HTH_TETR_1"/>
    <property type="match status" value="1"/>
</dbReference>
<dbReference type="STRING" id="43678.OJAG_16780"/>
<keyword evidence="1" id="KW-0805">Transcription regulation</keyword>
<evidence type="ECO:0000256" key="3">
    <source>
        <dbReference type="ARBA" id="ARBA00023163"/>
    </source>
</evidence>
<evidence type="ECO:0000313" key="9">
    <source>
        <dbReference type="Proteomes" id="UP000093412"/>
    </source>
</evidence>
<dbReference type="EMBL" id="MAQA01000020">
    <property type="protein sequence ID" value="OCI31311.1"/>
    <property type="molecule type" value="Genomic_DNA"/>
</dbReference>
<evidence type="ECO:0000256" key="1">
    <source>
        <dbReference type="ARBA" id="ARBA00023015"/>
    </source>
</evidence>
<dbReference type="Pfam" id="PF00440">
    <property type="entry name" value="TetR_N"/>
    <property type="match status" value="1"/>
</dbReference>
<dbReference type="PANTHER" id="PTHR30055">
    <property type="entry name" value="HTH-TYPE TRANSCRIPTIONAL REGULATOR RUTR"/>
    <property type="match status" value="1"/>
</dbReference>
<dbReference type="EMBL" id="LRIE01000068">
    <property type="protein sequence ID" value="KZM35571.1"/>
    <property type="molecule type" value="Genomic_DNA"/>
</dbReference>
<dbReference type="GO" id="GO:0000976">
    <property type="term" value="F:transcription cis-regulatory region binding"/>
    <property type="evidence" value="ECO:0007669"/>
    <property type="project" value="TreeGrafter"/>
</dbReference>
<dbReference type="PANTHER" id="PTHR30055:SF234">
    <property type="entry name" value="HTH-TYPE TRANSCRIPTIONAL REGULATOR BETI"/>
    <property type="match status" value="1"/>
</dbReference>
<name>A0A163RPU7_9CELL</name>
<dbReference type="InterPro" id="IPR023772">
    <property type="entry name" value="DNA-bd_HTH_TetR-type_CS"/>
</dbReference>
<reference evidence="7 9" key="2">
    <citation type="submission" date="2016-06" db="EMBL/GenBank/DDBJ databases">
        <title>Genome sequence of Oerskovia enterophila DSM 43852.</title>
        <authorList>
            <person name="Poehlein A."/>
            <person name="Jag V."/>
            <person name="Bengelsdorf F.R."/>
            <person name="Daniel R."/>
            <person name="Duerre P."/>
        </authorList>
    </citation>
    <scope>NUCLEOTIDE SEQUENCE [LARGE SCALE GENOMIC DNA]</scope>
    <source>
        <strain evidence="7 9">DSM 43852</strain>
    </source>
</reference>
<evidence type="ECO:0000259" key="5">
    <source>
        <dbReference type="PROSITE" id="PS50977"/>
    </source>
</evidence>
<evidence type="ECO:0000256" key="4">
    <source>
        <dbReference type="PROSITE-ProRule" id="PRU00335"/>
    </source>
</evidence>
<dbReference type="PROSITE" id="PS50977">
    <property type="entry name" value="HTH_TETR_2"/>
    <property type="match status" value="1"/>
</dbReference>
<dbReference type="SUPFAM" id="SSF46689">
    <property type="entry name" value="Homeodomain-like"/>
    <property type="match status" value="1"/>
</dbReference>
<protein>
    <submittedName>
        <fullName evidence="6">HTH-type transcriptional regulator BetI</fullName>
    </submittedName>
</protein>
<dbReference type="OrthoDB" id="8688418at2"/>
<dbReference type="InterPro" id="IPR050109">
    <property type="entry name" value="HTH-type_TetR-like_transc_reg"/>
</dbReference>
<dbReference type="Proteomes" id="UP000093412">
    <property type="component" value="Unassembled WGS sequence"/>
</dbReference>
<feature type="domain" description="HTH tetR-type" evidence="5">
    <location>
        <begin position="20"/>
        <end position="80"/>
    </location>
</feature>
<dbReference type="InterPro" id="IPR001647">
    <property type="entry name" value="HTH_TetR"/>
</dbReference>
<keyword evidence="3" id="KW-0804">Transcription</keyword>
<dbReference type="InterPro" id="IPR009057">
    <property type="entry name" value="Homeodomain-like_sf"/>
</dbReference>
<evidence type="ECO:0000313" key="6">
    <source>
        <dbReference type="EMBL" id="KZM35571.1"/>
    </source>
</evidence>